<dbReference type="NCBIfam" id="TIGR00521">
    <property type="entry name" value="coaBC_dfp"/>
    <property type="match status" value="1"/>
</dbReference>
<protein>
    <recommendedName>
        <fullName evidence="3">Coenzyme A biosynthesis bifunctional protein CoaBC</fullName>
    </recommendedName>
    <alternativeName>
        <fullName evidence="3">DNA/pantothenate metabolism flavoprotein</fullName>
    </alternativeName>
    <alternativeName>
        <fullName evidence="3">Phosphopantothenoylcysteine synthetase/decarboxylase</fullName>
        <shortName evidence="3">PPCS-PPCDC</shortName>
    </alternativeName>
    <domain>
        <recommendedName>
            <fullName evidence="3">Phosphopantothenoylcysteine decarboxylase</fullName>
            <shortName evidence="3">PPC decarboxylase</shortName>
            <shortName evidence="3">PPC-DC</shortName>
            <ecNumber evidence="3">4.1.1.36</ecNumber>
        </recommendedName>
        <alternativeName>
            <fullName evidence="3">CoaC</fullName>
        </alternativeName>
    </domain>
    <domain>
        <recommendedName>
            <fullName evidence="3">Phosphopantothenate--cysteine ligase</fullName>
            <ecNumber evidence="3">6.3.2.5</ecNumber>
        </recommendedName>
        <alternativeName>
            <fullName evidence="3">CoaB</fullName>
        </alternativeName>
        <alternativeName>
            <fullName evidence="3">Phosphopantothenoylcysteine synthetase</fullName>
            <shortName evidence="3">PPC synthetase</shortName>
            <shortName evidence="3">PPC-S</shortName>
        </alternativeName>
    </domain>
</protein>
<dbReference type="PANTHER" id="PTHR14359:SF6">
    <property type="entry name" value="PHOSPHOPANTOTHENOYLCYSTEINE DECARBOXYLASE"/>
    <property type="match status" value="1"/>
</dbReference>
<feature type="binding site" evidence="3">
    <location>
        <begin position="316"/>
        <end position="319"/>
    </location>
    <ligand>
        <name>CTP</name>
        <dbReference type="ChEBI" id="CHEBI:37563"/>
    </ligand>
</feature>
<keyword evidence="2 3" id="KW-0456">Lyase</keyword>
<comment type="function">
    <text evidence="4">Catalyzes two steps in the biosynthesis of coenzyme A. In the first step cysteine is conjugated to 4'-phosphopantothenate to form 4-phosphopantothenoylcysteine, in the latter compound is decarboxylated to form 4'-phosphopantotheine.</text>
</comment>
<evidence type="ECO:0000259" key="6">
    <source>
        <dbReference type="Pfam" id="PF04127"/>
    </source>
</evidence>
<evidence type="ECO:0000256" key="2">
    <source>
        <dbReference type="ARBA" id="ARBA00023239"/>
    </source>
</evidence>
<evidence type="ECO:0000259" key="5">
    <source>
        <dbReference type="Pfam" id="PF02441"/>
    </source>
</evidence>
<dbReference type="PANTHER" id="PTHR14359">
    <property type="entry name" value="HOMO-OLIGOMERIC FLAVIN CONTAINING CYS DECARBOXYLASE FAMILY"/>
    <property type="match status" value="1"/>
</dbReference>
<sequence length="410" mass="42560">MDGKRILLIIGGGIAAYKIPALIRLFKGAGAEVTPVLTRAGAEFTTPMAVSVLAGEAVHQDLFDISTEAEIGHIALTRNADLVVVAPATADLMAKMAHGLADDLASTLLLASNKQVLIAPAMNVRMWDHPATRRNLATLREDGILIVGPDAGAMACGEFGSGRMAEPEAIIAATQDALGAAPLRLMPQDKVAPGALAGKHIIVTSGPTHEPIDPVRYIANRSSGAQGTAIAAALRDLGAKISFVTGPASVAPPDGVDVIAVETAQQMRDAVEAALPADAAVMAAAVADWQVKNASGSKIKKDGSGTFPALDFTENPDILAWVSKLMNGRPELVVGFAAETDDVIAHATAKRLRKGCDWIVANDVSPETGIMGGAENTVTLITEDGAEDWPRMGKDEVARRLAQRMADALG</sequence>
<dbReference type="InterPro" id="IPR007085">
    <property type="entry name" value="DNA/pantothenate-metab_flavo_C"/>
</dbReference>
<dbReference type="InterPro" id="IPR003382">
    <property type="entry name" value="Flavoprotein"/>
</dbReference>
<dbReference type="InterPro" id="IPR035929">
    <property type="entry name" value="CoaB-like_sf"/>
</dbReference>
<comment type="catalytic activity">
    <reaction evidence="3 4">
        <text>(R)-4'-phosphopantothenate + L-cysteine + CTP = N-[(R)-4-phosphopantothenoyl]-L-cysteine + CMP + diphosphate + H(+)</text>
        <dbReference type="Rhea" id="RHEA:19397"/>
        <dbReference type="ChEBI" id="CHEBI:10986"/>
        <dbReference type="ChEBI" id="CHEBI:15378"/>
        <dbReference type="ChEBI" id="CHEBI:33019"/>
        <dbReference type="ChEBI" id="CHEBI:35235"/>
        <dbReference type="ChEBI" id="CHEBI:37563"/>
        <dbReference type="ChEBI" id="CHEBI:59458"/>
        <dbReference type="ChEBI" id="CHEBI:60377"/>
        <dbReference type="EC" id="6.3.2.5"/>
    </reaction>
</comment>
<comment type="function">
    <text evidence="3">Catalyzes two sequential steps in the biosynthesis of coenzyme A. In the first step cysteine is conjugated to 4'-phosphopantothenate to form 4-phosphopantothenoylcysteine. In the second step the latter compound is decarboxylated to form 4'-phosphopantotheine.</text>
</comment>
<feature type="binding site" evidence="3">
    <location>
        <position position="350"/>
    </location>
    <ligand>
        <name>CTP</name>
        <dbReference type="ChEBI" id="CHEBI:37563"/>
    </ligand>
</feature>
<proteinExistence type="inferred from homology"/>
<dbReference type="GO" id="GO:0004632">
    <property type="term" value="F:phosphopantothenate--cysteine ligase activity"/>
    <property type="evidence" value="ECO:0007669"/>
    <property type="project" value="UniProtKB-UniRule"/>
</dbReference>
<dbReference type="RefSeq" id="WP_101459093.1">
    <property type="nucleotide sequence ID" value="NZ_CP025408.1"/>
</dbReference>
<comment type="similarity">
    <text evidence="3 4">In the C-terminal section; belongs to the PPC synthetase family.</text>
</comment>
<comment type="pathway">
    <text evidence="3 4">Cofactor biosynthesis; coenzyme A biosynthesis; CoA from (R)-pantothenate: step 2/5.</text>
</comment>
<gene>
    <name evidence="3 7" type="primary">coaBC</name>
    <name evidence="7" type="ORF">CUV01_02550</name>
</gene>
<feature type="domain" description="Flavoprotein" evidence="5">
    <location>
        <begin position="4"/>
        <end position="177"/>
    </location>
</feature>
<dbReference type="EC" id="6.3.2.5" evidence="3"/>
<feature type="binding site" evidence="3">
    <location>
        <position position="336"/>
    </location>
    <ligand>
        <name>CTP</name>
        <dbReference type="ChEBI" id="CHEBI:37563"/>
    </ligand>
</feature>
<feature type="binding site" evidence="3">
    <location>
        <position position="298"/>
    </location>
    <ligand>
        <name>CTP</name>
        <dbReference type="ChEBI" id="CHEBI:37563"/>
    </ligand>
</feature>
<dbReference type="AlphaFoldDB" id="A0A2K9EBX8"/>
<comment type="pathway">
    <text evidence="3 4">Cofactor biosynthesis; coenzyme A biosynthesis; CoA from (R)-pantothenate: step 3/5.</text>
</comment>
<evidence type="ECO:0000256" key="3">
    <source>
        <dbReference type="HAMAP-Rule" id="MF_02225"/>
    </source>
</evidence>
<dbReference type="EMBL" id="CP025408">
    <property type="protein sequence ID" value="AUH32418.1"/>
    <property type="molecule type" value="Genomic_DNA"/>
</dbReference>
<feature type="active site" description="Proton donor" evidence="3">
    <location>
        <position position="156"/>
    </location>
</feature>
<accession>A0A2K9EBX8</accession>
<reference evidence="7 8" key="1">
    <citation type="submission" date="2017-12" db="EMBL/GenBank/DDBJ databases">
        <authorList>
            <person name="Hurst M.R.H."/>
        </authorList>
    </citation>
    <scope>NUCLEOTIDE SEQUENCE [LARGE SCALE GENOMIC DNA]</scope>
    <source>
        <strain evidence="7 8">BM15</strain>
    </source>
</reference>
<dbReference type="GO" id="GO:0046872">
    <property type="term" value="F:metal ion binding"/>
    <property type="evidence" value="ECO:0007669"/>
    <property type="project" value="UniProtKB-KW"/>
</dbReference>
<dbReference type="EC" id="4.1.1.36" evidence="3"/>
<feature type="domain" description="DNA/pantothenate metabolism flavoprotein C-terminal" evidence="6">
    <location>
        <begin position="196"/>
        <end position="407"/>
    </location>
</feature>
<dbReference type="GO" id="GO:0004633">
    <property type="term" value="F:phosphopantothenoylcysteine decarboxylase activity"/>
    <property type="evidence" value="ECO:0007669"/>
    <property type="project" value="UniProtKB-UniRule"/>
</dbReference>
<evidence type="ECO:0000313" key="8">
    <source>
        <dbReference type="Proteomes" id="UP000233742"/>
    </source>
</evidence>
<feature type="binding site" evidence="3">
    <location>
        <position position="354"/>
    </location>
    <ligand>
        <name>CTP</name>
        <dbReference type="ChEBI" id="CHEBI:37563"/>
    </ligand>
</feature>
<evidence type="ECO:0000256" key="4">
    <source>
        <dbReference type="RuleBase" id="RU364078"/>
    </source>
</evidence>
<dbReference type="UniPathway" id="UPA00241">
    <property type="reaction ID" value="UER00353"/>
</dbReference>
<comment type="caution">
    <text evidence="3">Lacks conserved residue(s) required for the propagation of feature annotation.</text>
</comment>
<dbReference type="Pfam" id="PF04127">
    <property type="entry name" value="DFP"/>
    <property type="match status" value="1"/>
</dbReference>
<comment type="cofactor">
    <cofactor evidence="3">
        <name>Mg(2+)</name>
        <dbReference type="ChEBI" id="CHEBI:18420"/>
    </cofactor>
</comment>
<comment type="similarity">
    <text evidence="3 4">In the N-terminal section; belongs to the HFCD (homo-oligomeric flavin containing Cys decarboxylase) superfamily.</text>
</comment>
<name>A0A2K9EBX8_9RHOB</name>
<keyword evidence="3 4" id="KW-0288">FMN</keyword>
<dbReference type="Gene3D" id="3.40.50.1950">
    <property type="entry name" value="Flavin prenyltransferase-like"/>
    <property type="match status" value="1"/>
</dbReference>
<dbReference type="GO" id="GO:0071513">
    <property type="term" value="C:phosphopantothenoylcysteine decarboxylase complex"/>
    <property type="evidence" value="ECO:0007669"/>
    <property type="project" value="TreeGrafter"/>
</dbReference>
<keyword evidence="3 4" id="KW-0436">Ligase</keyword>
<dbReference type="GO" id="GO:0015941">
    <property type="term" value="P:pantothenate catabolic process"/>
    <property type="evidence" value="ECO:0007669"/>
    <property type="project" value="InterPro"/>
</dbReference>
<keyword evidence="8" id="KW-1185">Reference proteome</keyword>
<keyword evidence="1 3" id="KW-0210">Decarboxylase</keyword>
<evidence type="ECO:0000256" key="1">
    <source>
        <dbReference type="ARBA" id="ARBA00022793"/>
    </source>
</evidence>
<comment type="cofactor">
    <cofactor evidence="3">
        <name>FMN</name>
        <dbReference type="ChEBI" id="CHEBI:58210"/>
    </cofactor>
    <text evidence="3">Binds 1 FMN per subunit.</text>
</comment>
<keyword evidence="3" id="KW-0460">Magnesium</keyword>
<comment type="catalytic activity">
    <reaction evidence="3 4">
        <text>N-[(R)-4-phosphopantothenoyl]-L-cysteine + H(+) = (R)-4'-phosphopantetheine + CO2</text>
        <dbReference type="Rhea" id="RHEA:16793"/>
        <dbReference type="ChEBI" id="CHEBI:15378"/>
        <dbReference type="ChEBI" id="CHEBI:16526"/>
        <dbReference type="ChEBI" id="CHEBI:59458"/>
        <dbReference type="ChEBI" id="CHEBI:61723"/>
        <dbReference type="EC" id="4.1.1.36"/>
    </reaction>
</comment>
<dbReference type="Proteomes" id="UP000233742">
    <property type="component" value="Chromosome"/>
</dbReference>
<feature type="region of interest" description="Phosphopantothenate--cysteine ligase" evidence="3">
    <location>
        <begin position="201"/>
        <end position="410"/>
    </location>
</feature>
<dbReference type="Pfam" id="PF02441">
    <property type="entry name" value="Flavoprotein"/>
    <property type="match status" value="1"/>
</dbReference>
<dbReference type="KEGG" id="paro:CUV01_02550"/>
<dbReference type="Gene3D" id="3.40.50.10300">
    <property type="entry name" value="CoaB-like"/>
    <property type="match status" value="1"/>
</dbReference>
<dbReference type="InterPro" id="IPR036551">
    <property type="entry name" value="Flavin_trans-like"/>
</dbReference>
<dbReference type="SUPFAM" id="SSF52507">
    <property type="entry name" value="Homo-oligomeric flavin-containing Cys decarboxylases, HFCD"/>
    <property type="match status" value="1"/>
</dbReference>
<keyword evidence="3 4" id="KW-0285">Flavoprotein</keyword>
<dbReference type="HAMAP" id="MF_02225">
    <property type="entry name" value="CoaBC"/>
    <property type="match status" value="1"/>
</dbReference>
<feature type="binding site" evidence="3">
    <location>
        <position position="288"/>
    </location>
    <ligand>
        <name>CTP</name>
        <dbReference type="ChEBI" id="CHEBI:37563"/>
    </ligand>
</feature>
<dbReference type="SUPFAM" id="SSF102645">
    <property type="entry name" value="CoaB-like"/>
    <property type="match status" value="1"/>
</dbReference>
<keyword evidence="3" id="KW-0479">Metal-binding</keyword>
<dbReference type="OrthoDB" id="9802554at2"/>
<dbReference type="GO" id="GO:0010181">
    <property type="term" value="F:FMN binding"/>
    <property type="evidence" value="ECO:0007669"/>
    <property type="project" value="UniProtKB-UniRule"/>
</dbReference>
<feature type="region of interest" description="Phosphopantothenoylcysteine decarboxylase" evidence="3">
    <location>
        <begin position="1"/>
        <end position="200"/>
    </location>
</feature>
<organism evidence="7 8">
    <name type="scientific">Paracoccus tegillarcae</name>
    <dbReference type="NCBI Taxonomy" id="1529068"/>
    <lineage>
        <taxon>Bacteria</taxon>
        <taxon>Pseudomonadati</taxon>
        <taxon>Pseudomonadota</taxon>
        <taxon>Alphaproteobacteria</taxon>
        <taxon>Rhodobacterales</taxon>
        <taxon>Paracoccaceae</taxon>
        <taxon>Paracoccus</taxon>
    </lineage>
</organism>
<dbReference type="InterPro" id="IPR005252">
    <property type="entry name" value="CoaBC"/>
</dbReference>
<keyword evidence="3" id="KW-0511">Multifunctional enzyme</keyword>
<dbReference type="GO" id="GO:0015937">
    <property type="term" value="P:coenzyme A biosynthetic process"/>
    <property type="evidence" value="ECO:0007669"/>
    <property type="project" value="UniProtKB-UniRule"/>
</dbReference>
<evidence type="ECO:0000313" key="7">
    <source>
        <dbReference type="EMBL" id="AUH32418.1"/>
    </source>
</evidence>